<dbReference type="InterPro" id="IPR039421">
    <property type="entry name" value="Type_1_exporter"/>
</dbReference>
<dbReference type="FunFam" id="3.40.50.300:FF:000186">
    <property type="entry name" value="ATP-binding cassette sub-family B member 7, mitochondrial"/>
    <property type="match status" value="1"/>
</dbReference>
<organism evidence="14 15">
    <name type="scientific">Paraburkholderia acidiphila</name>
    <dbReference type="NCBI Taxonomy" id="2571747"/>
    <lineage>
        <taxon>Bacteria</taxon>
        <taxon>Pseudomonadati</taxon>
        <taxon>Pseudomonadota</taxon>
        <taxon>Betaproteobacteria</taxon>
        <taxon>Burkholderiales</taxon>
        <taxon>Burkholderiaceae</taxon>
        <taxon>Paraburkholderia</taxon>
    </lineage>
</organism>
<dbReference type="InterPro" id="IPR003439">
    <property type="entry name" value="ABC_transporter-like_ATP-bd"/>
</dbReference>
<dbReference type="PANTHER" id="PTHR24221:SF402">
    <property type="entry name" value="IRON-SULFUR CLUSTERS TRANSPORTER ABCB7, MITOCHONDRIAL"/>
    <property type="match status" value="1"/>
</dbReference>
<keyword evidence="2" id="KW-0813">Transport</keyword>
<feature type="transmembrane region" description="Helical" evidence="11">
    <location>
        <begin position="38"/>
        <end position="59"/>
    </location>
</feature>
<dbReference type="InterPro" id="IPR003593">
    <property type="entry name" value="AAA+_ATPase"/>
</dbReference>
<keyword evidence="7 14" id="KW-0067">ATP-binding</keyword>
<dbReference type="RefSeq" id="WP_158758618.1">
    <property type="nucleotide sequence ID" value="NZ_CP046909.1"/>
</dbReference>
<feature type="region of interest" description="Disordered" evidence="10">
    <location>
        <begin position="610"/>
        <end position="636"/>
    </location>
</feature>
<dbReference type="GO" id="GO:0006879">
    <property type="term" value="P:intracellular iron ion homeostasis"/>
    <property type="evidence" value="ECO:0007669"/>
    <property type="project" value="TreeGrafter"/>
</dbReference>
<dbReference type="InterPro" id="IPR027417">
    <property type="entry name" value="P-loop_NTPase"/>
</dbReference>
<feature type="transmembrane region" description="Helical" evidence="11">
    <location>
        <begin position="164"/>
        <end position="186"/>
    </location>
</feature>
<keyword evidence="5 11" id="KW-0812">Transmembrane</keyword>
<keyword evidence="9 11" id="KW-0472">Membrane</keyword>
<evidence type="ECO:0000313" key="15">
    <source>
        <dbReference type="Proteomes" id="UP000434209"/>
    </source>
</evidence>
<dbReference type="InterPro" id="IPR036640">
    <property type="entry name" value="ABC1_TM_sf"/>
</dbReference>
<dbReference type="AlphaFoldDB" id="A0A7Z2J9J7"/>
<dbReference type="SUPFAM" id="SSF90123">
    <property type="entry name" value="ABC transporter transmembrane region"/>
    <property type="match status" value="1"/>
</dbReference>
<evidence type="ECO:0000256" key="11">
    <source>
        <dbReference type="SAM" id="Phobius"/>
    </source>
</evidence>
<dbReference type="Gene3D" id="3.40.50.300">
    <property type="entry name" value="P-loop containing nucleotide triphosphate hydrolases"/>
    <property type="match status" value="1"/>
</dbReference>
<dbReference type="PROSITE" id="PS00211">
    <property type="entry name" value="ABC_TRANSPORTER_1"/>
    <property type="match status" value="1"/>
</dbReference>
<dbReference type="CDD" id="cd18582">
    <property type="entry name" value="ABC_6TM_ATM1_ABCB7"/>
    <property type="match status" value="1"/>
</dbReference>
<dbReference type="Proteomes" id="UP000434209">
    <property type="component" value="Chromosome 1"/>
</dbReference>
<reference evidence="14 15" key="1">
    <citation type="submission" date="2019-12" db="EMBL/GenBank/DDBJ databases">
        <title>Paraburkholderia acidiphila 7Q-K02 sp. nov and Paraburkholderia acidisoli DHF22 sp. nov., two strains isolated from forest soil.</title>
        <authorList>
            <person name="Gao Z."/>
            <person name="Qiu L."/>
        </authorList>
    </citation>
    <scope>NUCLEOTIDE SEQUENCE [LARGE SCALE GENOMIC DNA]</scope>
    <source>
        <strain evidence="14 15">7Q-K02</strain>
    </source>
</reference>
<comment type="subcellular location">
    <subcellularLocation>
        <location evidence="1">Cell membrane</location>
        <topology evidence="1">Multi-pass membrane protein</topology>
    </subcellularLocation>
</comment>
<keyword evidence="15" id="KW-1185">Reference proteome</keyword>
<dbReference type="Pfam" id="PF00664">
    <property type="entry name" value="ABC_membrane"/>
    <property type="match status" value="1"/>
</dbReference>
<dbReference type="KEGG" id="pacp:FAZ97_11970"/>
<feature type="transmembrane region" description="Helical" evidence="11">
    <location>
        <begin position="80"/>
        <end position="102"/>
    </location>
</feature>
<dbReference type="GO" id="GO:0005524">
    <property type="term" value="F:ATP binding"/>
    <property type="evidence" value="ECO:0007669"/>
    <property type="project" value="UniProtKB-KW"/>
</dbReference>
<evidence type="ECO:0000256" key="9">
    <source>
        <dbReference type="ARBA" id="ARBA00023136"/>
    </source>
</evidence>
<dbReference type="GO" id="GO:0016887">
    <property type="term" value="F:ATP hydrolysis activity"/>
    <property type="evidence" value="ECO:0007669"/>
    <property type="project" value="InterPro"/>
</dbReference>
<evidence type="ECO:0000256" key="10">
    <source>
        <dbReference type="SAM" id="MobiDB-lite"/>
    </source>
</evidence>
<evidence type="ECO:0000256" key="7">
    <source>
        <dbReference type="ARBA" id="ARBA00022840"/>
    </source>
</evidence>
<dbReference type="PROSITE" id="PS50929">
    <property type="entry name" value="ABC_TM1F"/>
    <property type="match status" value="1"/>
</dbReference>
<dbReference type="PROSITE" id="PS50893">
    <property type="entry name" value="ABC_TRANSPORTER_2"/>
    <property type="match status" value="1"/>
</dbReference>
<accession>A0A7Z2J9J7</accession>
<evidence type="ECO:0000256" key="3">
    <source>
        <dbReference type="ARBA" id="ARBA00022475"/>
    </source>
</evidence>
<dbReference type="SMART" id="SM00382">
    <property type="entry name" value="AAA"/>
    <property type="match status" value="1"/>
</dbReference>
<keyword evidence="6" id="KW-0547">Nucleotide-binding</keyword>
<sequence length="636" mass="70399">MRRFPASNEPALPATGPRNDWQTIVSLLPYLTAYKWRVGFALTCLIGAKVANLGVPIVMKHIVDGLSSVRHLTALGRAEHAPGIVLAGGIGLLVVAYAIVRLSTSLFTELREILFSKVTESAVRQLALKVFRHLHALSLRFHLERQTGGMSRDIERGTRGITQLISYSLYSILPTLVEVGLVLGFFVVKYEAYYAIVTLIALVAYIVFTVKVTEWRTHYRRTMNELDSRANARAIDSLINYETVKYFGNEEWETKRYDENLHRYRKAAIKSQHSLSALNFGQQAIIGTGLVFILWRATQGVMAGRLTLGDLVLINTFMLQLYIPLNFLGVVYRELKQSLTDMDRMFTLLTVEREVADVPGAQALAVRGGEVRFSHVNFAYEPSRQILHDLSFTIAAGTTTAVVGHSGSGKSTLARLLFRFYDLDRTSGGAITIDGQDIRDVTQDSLRASIGIVPQDTVLFNDSIYYNIAYGRPTASREEVIAAARAAHIHAFIESLPKGYDTPVGERGLKLSGGEKQRVAIARTLLKNPPILLFDEATSALDSRSERAIQHELDQIARERTTLVIAHRLSTVVHAQQIIVMDHGRIVERGTHAELLRAGGHYAQMWALQQQKGGDTPQSEAGQQAGQVELPAAGGN</sequence>
<dbReference type="OrthoDB" id="8554730at2"/>
<feature type="transmembrane region" description="Helical" evidence="11">
    <location>
        <begin position="275"/>
        <end position="297"/>
    </location>
</feature>
<evidence type="ECO:0000313" key="14">
    <source>
        <dbReference type="EMBL" id="QGZ55569.1"/>
    </source>
</evidence>
<evidence type="ECO:0000256" key="4">
    <source>
        <dbReference type="ARBA" id="ARBA00022519"/>
    </source>
</evidence>
<keyword evidence="8 11" id="KW-1133">Transmembrane helix</keyword>
<evidence type="ECO:0000259" key="12">
    <source>
        <dbReference type="PROSITE" id="PS50893"/>
    </source>
</evidence>
<evidence type="ECO:0000256" key="2">
    <source>
        <dbReference type="ARBA" id="ARBA00022448"/>
    </source>
</evidence>
<feature type="compositionally biased region" description="Polar residues" evidence="10">
    <location>
        <begin position="610"/>
        <end position="626"/>
    </location>
</feature>
<gene>
    <name evidence="14" type="ORF">FAZ97_11970</name>
</gene>
<proteinExistence type="predicted"/>
<evidence type="ECO:0000259" key="13">
    <source>
        <dbReference type="PROSITE" id="PS50929"/>
    </source>
</evidence>
<dbReference type="InterPro" id="IPR017871">
    <property type="entry name" value="ABC_transporter-like_CS"/>
</dbReference>
<dbReference type="Gene3D" id="1.20.1560.10">
    <property type="entry name" value="ABC transporter type 1, transmembrane domain"/>
    <property type="match status" value="1"/>
</dbReference>
<dbReference type="Pfam" id="PF00005">
    <property type="entry name" value="ABC_tran"/>
    <property type="match status" value="1"/>
</dbReference>
<evidence type="ECO:0000256" key="6">
    <source>
        <dbReference type="ARBA" id="ARBA00022741"/>
    </source>
</evidence>
<name>A0A7Z2J9J7_9BURK</name>
<dbReference type="SUPFAM" id="SSF52540">
    <property type="entry name" value="P-loop containing nucleoside triphosphate hydrolases"/>
    <property type="match status" value="1"/>
</dbReference>
<protein>
    <submittedName>
        <fullName evidence="14">ATP-binding cassette domain-containing protein</fullName>
    </submittedName>
</protein>
<dbReference type="PANTHER" id="PTHR24221">
    <property type="entry name" value="ATP-BINDING CASSETTE SUB-FAMILY B"/>
    <property type="match status" value="1"/>
</dbReference>
<feature type="domain" description="ABC transmembrane type-1" evidence="13">
    <location>
        <begin position="40"/>
        <end position="337"/>
    </location>
</feature>
<keyword evidence="4" id="KW-0997">Cell inner membrane</keyword>
<feature type="transmembrane region" description="Helical" evidence="11">
    <location>
        <begin position="317"/>
        <end position="335"/>
    </location>
</feature>
<dbReference type="EMBL" id="CP046909">
    <property type="protein sequence ID" value="QGZ55569.1"/>
    <property type="molecule type" value="Genomic_DNA"/>
</dbReference>
<evidence type="ECO:0000256" key="8">
    <source>
        <dbReference type="ARBA" id="ARBA00022989"/>
    </source>
</evidence>
<evidence type="ECO:0000256" key="1">
    <source>
        <dbReference type="ARBA" id="ARBA00004651"/>
    </source>
</evidence>
<dbReference type="GO" id="GO:0140359">
    <property type="term" value="F:ABC-type transporter activity"/>
    <property type="evidence" value="ECO:0007669"/>
    <property type="project" value="InterPro"/>
</dbReference>
<keyword evidence="3" id="KW-1003">Cell membrane</keyword>
<dbReference type="GO" id="GO:0005886">
    <property type="term" value="C:plasma membrane"/>
    <property type="evidence" value="ECO:0007669"/>
    <property type="project" value="UniProtKB-SubCell"/>
</dbReference>
<feature type="domain" description="ABC transporter" evidence="12">
    <location>
        <begin position="371"/>
        <end position="608"/>
    </location>
</feature>
<feature type="transmembrane region" description="Helical" evidence="11">
    <location>
        <begin position="192"/>
        <end position="213"/>
    </location>
</feature>
<evidence type="ECO:0000256" key="5">
    <source>
        <dbReference type="ARBA" id="ARBA00022692"/>
    </source>
</evidence>
<dbReference type="InterPro" id="IPR011527">
    <property type="entry name" value="ABC1_TM_dom"/>
</dbReference>